<gene>
    <name evidence="1" type="ORF">DFH07DRAFT_802587</name>
</gene>
<dbReference type="AlphaFoldDB" id="A0AAD7JVC0"/>
<keyword evidence="2" id="KW-1185">Reference proteome</keyword>
<accession>A0AAD7JVC0</accession>
<protein>
    <submittedName>
        <fullName evidence="1">Uncharacterized protein</fullName>
    </submittedName>
</protein>
<comment type="caution">
    <text evidence="1">The sequence shown here is derived from an EMBL/GenBank/DDBJ whole genome shotgun (WGS) entry which is preliminary data.</text>
</comment>
<sequence>MWRSPLVRLFFSPFTHSLTRSSRPSRPAIRRYGTALRLARHVLKTFTDALFSLSQSAPHRADASKVLAAIPTLYLHSSPSHPLTLSTYLLYRLYTANVSYYTSVLDLTYLIVSLTFTAMCLSTRLHN</sequence>
<reference evidence="1" key="1">
    <citation type="submission" date="2023-03" db="EMBL/GenBank/DDBJ databases">
        <title>Massive genome expansion in bonnet fungi (Mycena s.s.) driven by repeated elements and novel gene families across ecological guilds.</title>
        <authorList>
            <consortium name="Lawrence Berkeley National Laboratory"/>
            <person name="Harder C.B."/>
            <person name="Miyauchi S."/>
            <person name="Viragh M."/>
            <person name="Kuo A."/>
            <person name="Thoen E."/>
            <person name="Andreopoulos B."/>
            <person name="Lu D."/>
            <person name="Skrede I."/>
            <person name="Drula E."/>
            <person name="Henrissat B."/>
            <person name="Morin E."/>
            <person name="Kohler A."/>
            <person name="Barry K."/>
            <person name="LaButti K."/>
            <person name="Morin E."/>
            <person name="Salamov A."/>
            <person name="Lipzen A."/>
            <person name="Mereny Z."/>
            <person name="Hegedus B."/>
            <person name="Baldrian P."/>
            <person name="Stursova M."/>
            <person name="Weitz H."/>
            <person name="Taylor A."/>
            <person name="Grigoriev I.V."/>
            <person name="Nagy L.G."/>
            <person name="Martin F."/>
            <person name="Kauserud H."/>
        </authorList>
    </citation>
    <scope>NUCLEOTIDE SEQUENCE</scope>
    <source>
        <strain evidence="1">CBHHK188m</strain>
    </source>
</reference>
<evidence type="ECO:0000313" key="2">
    <source>
        <dbReference type="Proteomes" id="UP001215280"/>
    </source>
</evidence>
<organism evidence="1 2">
    <name type="scientific">Mycena maculata</name>
    <dbReference type="NCBI Taxonomy" id="230809"/>
    <lineage>
        <taxon>Eukaryota</taxon>
        <taxon>Fungi</taxon>
        <taxon>Dikarya</taxon>
        <taxon>Basidiomycota</taxon>
        <taxon>Agaricomycotina</taxon>
        <taxon>Agaricomycetes</taxon>
        <taxon>Agaricomycetidae</taxon>
        <taxon>Agaricales</taxon>
        <taxon>Marasmiineae</taxon>
        <taxon>Mycenaceae</taxon>
        <taxon>Mycena</taxon>
    </lineage>
</organism>
<dbReference type="Proteomes" id="UP001215280">
    <property type="component" value="Unassembled WGS sequence"/>
</dbReference>
<name>A0AAD7JVC0_9AGAR</name>
<dbReference type="EMBL" id="JARJLG010000019">
    <property type="protein sequence ID" value="KAJ7772622.1"/>
    <property type="molecule type" value="Genomic_DNA"/>
</dbReference>
<proteinExistence type="predicted"/>
<evidence type="ECO:0000313" key="1">
    <source>
        <dbReference type="EMBL" id="KAJ7772622.1"/>
    </source>
</evidence>